<feature type="compositionally biased region" description="Basic and acidic residues" evidence="1">
    <location>
        <begin position="187"/>
        <end position="199"/>
    </location>
</feature>
<dbReference type="Proteomes" id="UP001597387">
    <property type="component" value="Unassembled WGS sequence"/>
</dbReference>
<gene>
    <name evidence="3" type="ORF">ACFSJU_05195</name>
</gene>
<dbReference type="RefSeq" id="WP_255898573.1">
    <property type="nucleotide sequence ID" value="NZ_JAFMZO010000001.1"/>
</dbReference>
<evidence type="ECO:0000256" key="1">
    <source>
        <dbReference type="SAM" id="MobiDB-lite"/>
    </source>
</evidence>
<keyword evidence="2" id="KW-0732">Signal</keyword>
<proteinExistence type="predicted"/>
<feature type="compositionally biased region" description="Pro residues" evidence="1">
    <location>
        <begin position="162"/>
        <end position="173"/>
    </location>
</feature>
<reference evidence="4" key="1">
    <citation type="journal article" date="2019" name="Int. J. Syst. Evol. Microbiol.">
        <title>The Global Catalogue of Microorganisms (GCM) 10K type strain sequencing project: providing services to taxonomists for standard genome sequencing and annotation.</title>
        <authorList>
            <consortium name="The Broad Institute Genomics Platform"/>
            <consortium name="The Broad Institute Genome Sequencing Center for Infectious Disease"/>
            <person name="Wu L."/>
            <person name="Ma J."/>
        </authorList>
    </citation>
    <scope>NUCLEOTIDE SEQUENCE [LARGE SCALE GENOMIC DNA]</scope>
    <source>
        <strain evidence="4">KCTC 42217</strain>
    </source>
</reference>
<sequence>MRYFLLLLPFVHTIALAQEESTVSISCYVNPELYIQASVVAQVTDKAGKVSCNGKYVSFSNRSKNTFYYNANKKWVGLKPQAKATVPGSVAGVISSTSPSVFKINVKYKRDISGSMAARITKISEMNAQTDQVQARELAALKKPVQSGKQPSAPASAKVDNPGPPESPKPAPPKETLANKPAPEVEQQDKPESAPEKKTVVAKTRSQPGSKRTRPQATPARRSGVGAQSQSPTNAIGLRVDVGNGVSGLGPNYKHRLNRNLSLDAAIVFFEDNLVGLGAQVEQAYPLKGAPGLNWYIGIGPQLLLAEGSTSIALVPVTGLEYALQGSPLNISVDWRPNFYLSPGANVDAGRFGLSLRLAF</sequence>
<dbReference type="EMBL" id="JBHUHZ010000001">
    <property type="protein sequence ID" value="MFD2161779.1"/>
    <property type="molecule type" value="Genomic_DNA"/>
</dbReference>
<evidence type="ECO:0000313" key="3">
    <source>
        <dbReference type="EMBL" id="MFD2161779.1"/>
    </source>
</evidence>
<evidence type="ECO:0000256" key="2">
    <source>
        <dbReference type="SAM" id="SignalP"/>
    </source>
</evidence>
<comment type="caution">
    <text evidence="3">The sequence shown here is derived from an EMBL/GenBank/DDBJ whole genome shotgun (WGS) entry which is preliminary data.</text>
</comment>
<feature type="region of interest" description="Disordered" evidence="1">
    <location>
        <begin position="143"/>
        <end position="233"/>
    </location>
</feature>
<feature type="chain" id="PRO_5046991287" evidence="2">
    <location>
        <begin position="18"/>
        <end position="360"/>
    </location>
</feature>
<organism evidence="3 4">
    <name type="scientific">Paradesertivirga mongoliensis</name>
    <dbReference type="NCBI Taxonomy" id="2100740"/>
    <lineage>
        <taxon>Bacteria</taxon>
        <taxon>Pseudomonadati</taxon>
        <taxon>Bacteroidota</taxon>
        <taxon>Sphingobacteriia</taxon>
        <taxon>Sphingobacteriales</taxon>
        <taxon>Sphingobacteriaceae</taxon>
        <taxon>Paradesertivirga</taxon>
    </lineage>
</organism>
<protein>
    <submittedName>
        <fullName evidence="3">Uncharacterized protein</fullName>
    </submittedName>
</protein>
<name>A0ABW4ZIC1_9SPHI</name>
<evidence type="ECO:0000313" key="4">
    <source>
        <dbReference type="Proteomes" id="UP001597387"/>
    </source>
</evidence>
<accession>A0ABW4ZIC1</accession>
<feature type="signal peptide" evidence="2">
    <location>
        <begin position="1"/>
        <end position="17"/>
    </location>
</feature>
<keyword evidence="4" id="KW-1185">Reference proteome</keyword>